<proteinExistence type="predicted"/>
<accession>A0A4P9WEW4</accession>
<organism evidence="2 3">
    <name type="scientific">Blyttiomyces helicus</name>
    <dbReference type="NCBI Taxonomy" id="388810"/>
    <lineage>
        <taxon>Eukaryota</taxon>
        <taxon>Fungi</taxon>
        <taxon>Fungi incertae sedis</taxon>
        <taxon>Chytridiomycota</taxon>
        <taxon>Chytridiomycota incertae sedis</taxon>
        <taxon>Chytridiomycetes</taxon>
        <taxon>Chytridiomycetes incertae sedis</taxon>
        <taxon>Blyttiomyces</taxon>
    </lineage>
</organism>
<reference evidence="3" key="1">
    <citation type="journal article" date="2018" name="Nat. Microbiol.">
        <title>Leveraging single-cell genomics to expand the fungal tree of life.</title>
        <authorList>
            <person name="Ahrendt S.R."/>
            <person name="Quandt C.A."/>
            <person name="Ciobanu D."/>
            <person name="Clum A."/>
            <person name="Salamov A."/>
            <person name="Andreopoulos B."/>
            <person name="Cheng J.F."/>
            <person name="Woyke T."/>
            <person name="Pelin A."/>
            <person name="Henrissat B."/>
            <person name="Reynolds N.K."/>
            <person name="Benny G.L."/>
            <person name="Smith M.E."/>
            <person name="James T.Y."/>
            <person name="Grigoriev I.V."/>
        </authorList>
    </citation>
    <scope>NUCLEOTIDE SEQUENCE [LARGE SCALE GENOMIC DNA]</scope>
</reference>
<dbReference type="Proteomes" id="UP000269721">
    <property type="component" value="Unassembled WGS sequence"/>
</dbReference>
<evidence type="ECO:0000313" key="2">
    <source>
        <dbReference type="EMBL" id="RKO90942.1"/>
    </source>
</evidence>
<feature type="region of interest" description="Disordered" evidence="1">
    <location>
        <begin position="1"/>
        <end position="23"/>
    </location>
</feature>
<evidence type="ECO:0000256" key="1">
    <source>
        <dbReference type="SAM" id="MobiDB-lite"/>
    </source>
</evidence>
<gene>
    <name evidence="2" type="ORF">BDK51DRAFT_43302</name>
</gene>
<dbReference type="OrthoDB" id="442970at2759"/>
<evidence type="ECO:0000313" key="3">
    <source>
        <dbReference type="Proteomes" id="UP000269721"/>
    </source>
</evidence>
<name>A0A4P9WEW4_9FUNG</name>
<sequence length="219" mass="22977">MRSSYLTSGKALPAKRTRAKNGSADIHSRLADFASKLRGADSTPQPTAAATPAHDDNDWECDLHFIKNCGSCRDTFGQDDEGDDEGWMAAKLVFAKGSGVPAYEPKVEDYVVIDPLEEKDAAAAGERLVFSVVGFFGAGEGGRGRIDLLRTLTSDPSPQQKDGTPSAPVVDRATTQTRAVGLLERQGAASVVEARGLVPPVIQGRAGVPGQGGPEEAIA</sequence>
<dbReference type="EMBL" id="KZ995305">
    <property type="protein sequence ID" value="RKO90942.1"/>
    <property type="molecule type" value="Genomic_DNA"/>
</dbReference>
<keyword evidence="3" id="KW-1185">Reference proteome</keyword>
<dbReference type="AlphaFoldDB" id="A0A4P9WEW4"/>
<protein>
    <submittedName>
        <fullName evidence="2">Uncharacterized protein</fullName>
    </submittedName>
</protein>